<dbReference type="Gene3D" id="2.30.30.110">
    <property type="match status" value="1"/>
</dbReference>
<protein>
    <recommendedName>
        <fullName evidence="3">Type II toxin-antitoxin system PemK/MazF family toxin</fullName>
    </recommendedName>
</protein>
<sequence>MTQRYAGKRALFDDRKFNFGDVWILSDELITIPQADGTNTRKLHSERWVVITSNNVENYHPLCPIVTVSPLSHVVELAKEFDLELLPNTDNVKDKSLLQIKLMQPILKKDLATCKGPISEIKKVELQVLLEDFLGLAEADV</sequence>
<dbReference type="EMBL" id="JACSQL010000002">
    <property type="protein sequence ID" value="MBD7967780.1"/>
    <property type="molecule type" value="Genomic_DNA"/>
</dbReference>
<evidence type="ECO:0000313" key="1">
    <source>
        <dbReference type="EMBL" id="MBD7967780.1"/>
    </source>
</evidence>
<dbReference type="InterPro" id="IPR011067">
    <property type="entry name" value="Plasmid_toxin/cell-grow_inhib"/>
</dbReference>
<gene>
    <name evidence="1" type="ORF">H9647_06880</name>
</gene>
<dbReference type="Proteomes" id="UP000608071">
    <property type="component" value="Unassembled WGS sequence"/>
</dbReference>
<evidence type="ECO:0008006" key="3">
    <source>
        <dbReference type="Google" id="ProtNLM"/>
    </source>
</evidence>
<accession>A0ABR8SW91</accession>
<reference evidence="1 2" key="1">
    <citation type="submission" date="2020-08" db="EMBL/GenBank/DDBJ databases">
        <title>A Genomic Blueprint of the Chicken Gut Microbiome.</title>
        <authorList>
            <person name="Gilroy R."/>
            <person name="Ravi A."/>
            <person name="Getino M."/>
            <person name="Pursley I."/>
            <person name="Horton D.L."/>
            <person name="Alikhan N.-F."/>
            <person name="Baker D."/>
            <person name="Gharbi K."/>
            <person name="Hall N."/>
            <person name="Watson M."/>
            <person name="Adriaenssens E.M."/>
            <person name="Foster-Nyarko E."/>
            <person name="Jarju S."/>
            <person name="Secka A."/>
            <person name="Antonio M."/>
            <person name="Oren A."/>
            <person name="Chaudhuri R."/>
            <person name="La Ragione R.M."/>
            <person name="Hildebrand F."/>
            <person name="Pallen M.J."/>
        </authorList>
    </citation>
    <scope>NUCLEOTIDE SEQUENCE [LARGE SCALE GENOMIC DNA]</scope>
    <source>
        <strain evidence="1 2">Sa2BVA9</strain>
    </source>
</reference>
<evidence type="ECO:0000313" key="2">
    <source>
        <dbReference type="Proteomes" id="UP000608071"/>
    </source>
</evidence>
<name>A0ABR8SW91_9BACL</name>
<keyword evidence="2" id="KW-1185">Reference proteome</keyword>
<proteinExistence type="predicted"/>
<comment type="caution">
    <text evidence="1">The sequence shown here is derived from an EMBL/GenBank/DDBJ whole genome shotgun (WGS) entry which is preliminary data.</text>
</comment>
<organism evidence="1 2">
    <name type="scientific">Paenibacillus gallinarum</name>
    <dbReference type="NCBI Taxonomy" id="2762232"/>
    <lineage>
        <taxon>Bacteria</taxon>
        <taxon>Bacillati</taxon>
        <taxon>Bacillota</taxon>
        <taxon>Bacilli</taxon>
        <taxon>Bacillales</taxon>
        <taxon>Paenibacillaceae</taxon>
        <taxon>Paenibacillus</taxon>
    </lineage>
</organism>